<evidence type="ECO:0000256" key="4">
    <source>
        <dbReference type="ARBA" id="ARBA00022691"/>
    </source>
</evidence>
<reference evidence="7" key="1">
    <citation type="submission" date="2022-07" db="EMBL/GenBank/DDBJ databases">
        <title>Complete genome of Mycoplasma equigenitalium type strain T37.</title>
        <authorList>
            <person name="Spergser J."/>
        </authorList>
    </citation>
    <scope>NUCLEOTIDE SEQUENCE</scope>
    <source>
        <strain evidence="7">T37</strain>
    </source>
</reference>
<dbReference type="PROSITE" id="PS00092">
    <property type="entry name" value="N6_MTASE"/>
    <property type="match status" value="1"/>
</dbReference>
<dbReference type="Gene3D" id="3.40.50.150">
    <property type="entry name" value="Vaccinia Virus protein VP39"/>
    <property type="match status" value="1"/>
</dbReference>
<organism evidence="7 8">
    <name type="scientific">Mycoplasmopsis equigenitalium</name>
    <dbReference type="NCBI Taxonomy" id="114883"/>
    <lineage>
        <taxon>Bacteria</taxon>
        <taxon>Bacillati</taxon>
        <taxon>Mycoplasmatota</taxon>
        <taxon>Mycoplasmoidales</taxon>
        <taxon>Metamycoplasmataceae</taxon>
        <taxon>Mycoplasmopsis</taxon>
    </lineage>
</organism>
<dbReference type="InterPro" id="IPR007848">
    <property type="entry name" value="Small_mtfrase_dom"/>
</dbReference>
<evidence type="ECO:0000256" key="5">
    <source>
        <dbReference type="ARBA" id="ARBA00048391"/>
    </source>
</evidence>
<accession>A0ABY5J0L9</accession>
<dbReference type="InterPro" id="IPR029063">
    <property type="entry name" value="SAM-dependent_MTases_sf"/>
</dbReference>
<dbReference type="EMBL" id="CP101808">
    <property type="protein sequence ID" value="UUD36808.1"/>
    <property type="molecule type" value="Genomic_DNA"/>
</dbReference>
<dbReference type="SUPFAM" id="SSF53335">
    <property type="entry name" value="S-adenosyl-L-methionine-dependent methyltransferases"/>
    <property type="match status" value="1"/>
</dbReference>
<sequence length="240" mass="27643">MATKDDLLLEKRRYNLKESVSDEELKKLKTGMPVQKIMGYVEFFETIININHEVLIPRYETEELVNLFYLNERAYIYNNGANILDLCAGSGCIGLSLKNNFQASVNVTLSDVDKEAIAQINENAAALKLDVEVLSSDLFTDIKGKFDYIISNPPYISANEVLDSSVLDFEPHHALFAKDDGYYFYEQIFKHYKSFLKPGGKVYLEISPHIYKLIKKKNPNLNIEFFKDINEKWRFAIISN</sequence>
<keyword evidence="2 7" id="KW-0489">Methyltransferase</keyword>
<dbReference type="InterPro" id="IPR050320">
    <property type="entry name" value="N5-glutamine_MTase"/>
</dbReference>
<dbReference type="NCBIfam" id="TIGR00536">
    <property type="entry name" value="hemK_fam"/>
    <property type="match status" value="1"/>
</dbReference>
<comment type="catalytic activity">
    <reaction evidence="5">
        <text>L-glutaminyl-[peptide chain release factor] + S-adenosyl-L-methionine = N(5)-methyl-L-glutaminyl-[peptide chain release factor] + S-adenosyl-L-homocysteine + H(+)</text>
        <dbReference type="Rhea" id="RHEA:42896"/>
        <dbReference type="Rhea" id="RHEA-COMP:10271"/>
        <dbReference type="Rhea" id="RHEA-COMP:10272"/>
        <dbReference type="ChEBI" id="CHEBI:15378"/>
        <dbReference type="ChEBI" id="CHEBI:30011"/>
        <dbReference type="ChEBI" id="CHEBI:57856"/>
        <dbReference type="ChEBI" id="CHEBI:59789"/>
        <dbReference type="ChEBI" id="CHEBI:61891"/>
        <dbReference type="EC" id="2.1.1.297"/>
    </reaction>
</comment>
<evidence type="ECO:0000259" key="6">
    <source>
        <dbReference type="Pfam" id="PF05175"/>
    </source>
</evidence>
<evidence type="ECO:0000256" key="3">
    <source>
        <dbReference type="ARBA" id="ARBA00022679"/>
    </source>
</evidence>
<proteinExistence type="predicted"/>
<keyword evidence="3 7" id="KW-0808">Transferase</keyword>
<dbReference type="GO" id="GO:0102559">
    <property type="term" value="F:peptide chain release factor N(5)-glutamine methyltransferase activity"/>
    <property type="evidence" value="ECO:0007669"/>
    <property type="project" value="UniProtKB-EC"/>
</dbReference>
<evidence type="ECO:0000313" key="7">
    <source>
        <dbReference type="EMBL" id="UUD36808.1"/>
    </source>
</evidence>
<keyword evidence="4" id="KW-0949">S-adenosyl-L-methionine</keyword>
<dbReference type="NCBIfam" id="TIGR03534">
    <property type="entry name" value="RF_mod_PrmC"/>
    <property type="match status" value="1"/>
</dbReference>
<dbReference type="InterPro" id="IPR004556">
    <property type="entry name" value="HemK-like"/>
</dbReference>
<dbReference type="GO" id="GO:0032259">
    <property type="term" value="P:methylation"/>
    <property type="evidence" value="ECO:0007669"/>
    <property type="project" value="UniProtKB-KW"/>
</dbReference>
<dbReference type="InterPro" id="IPR002052">
    <property type="entry name" value="DNA_methylase_N6_adenine_CS"/>
</dbReference>
<dbReference type="PANTHER" id="PTHR18895">
    <property type="entry name" value="HEMK METHYLTRANSFERASE"/>
    <property type="match status" value="1"/>
</dbReference>
<dbReference type="Proteomes" id="UP001059576">
    <property type="component" value="Chromosome"/>
</dbReference>
<dbReference type="RefSeq" id="WP_129723052.1">
    <property type="nucleotide sequence ID" value="NZ_CP101808.1"/>
</dbReference>
<evidence type="ECO:0000256" key="1">
    <source>
        <dbReference type="ARBA" id="ARBA00012771"/>
    </source>
</evidence>
<dbReference type="EC" id="2.1.1.297" evidence="1"/>
<dbReference type="Pfam" id="PF05175">
    <property type="entry name" value="MTS"/>
    <property type="match status" value="1"/>
</dbReference>
<dbReference type="CDD" id="cd02440">
    <property type="entry name" value="AdoMet_MTases"/>
    <property type="match status" value="1"/>
</dbReference>
<feature type="domain" description="Methyltransferase small" evidence="6">
    <location>
        <begin position="80"/>
        <end position="161"/>
    </location>
</feature>
<protein>
    <recommendedName>
        <fullName evidence="1">peptide chain release factor N(5)-glutamine methyltransferase</fullName>
        <ecNumber evidence="1">2.1.1.297</ecNumber>
    </recommendedName>
</protein>
<name>A0ABY5J0L9_9BACT</name>
<keyword evidence="8" id="KW-1185">Reference proteome</keyword>
<dbReference type="InterPro" id="IPR019874">
    <property type="entry name" value="RF_methyltr_PrmC"/>
</dbReference>
<evidence type="ECO:0000313" key="8">
    <source>
        <dbReference type="Proteomes" id="UP001059576"/>
    </source>
</evidence>
<gene>
    <name evidence="7" type="primary">prmC</name>
    <name evidence="7" type="ORF">NPA09_02835</name>
</gene>
<evidence type="ECO:0000256" key="2">
    <source>
        <dbReference type="ARBA" id="ARBA00022603"/>
    </source>
</evidence>
<dbReference type="PANTHER" id="PTHR18895:SF74">
    <property type="entry name" value="MTRF1L RELEASE FACTOR GLUTAMINE METHYLTRANSFERASE"/>
    <property type="match status" value="1"/>
</dbReference>